<comment type="caution">
    <text evidence="3">The sequence shown here is derived from an EMBL/GenBank/DDBJ whole genome shotgun (WGS) entry which is preliminary data.</text>
</comment>
<proteinExistence type="predicted"/>
<keyword evidence="4" id="KW-1185">Reference proteome</keyword>
<sequence>MSRYISFVRPDGTSSFGRLEGGTVLDLGKPGTSAWLKDSLDRDLGALVVTGEFARDAVTLLPVVPNAGKILCVGLNYATHVAETGREQKEHPAIFTRWADSLVADGEPMVRPPESERFDYEGELAVIIGKGGRRIAPEKAMEHVAGFAPFNDGSIRDWQRHNIQFTPGKTWPGTGGFGPAMIPASLVADLASQRVQTRLNGELVQDQPVSDMIWDIPTVIAYCSTFTELHPGDVIASGTPGGVGDKRKPPLYMKSGDIVEVSIGVIGTLTNPITDEE</sequence>
<dbReference type="RefSeq" id="WP_243996178.1">
    <property type="nucleotide sequence ID" value="NZ_JALHLE010000042.1"/>
</dbReference>
<organism evidence="3 4">
    <name type="scientific">Novosphingobium album</name>
    <name type="common">ex Hu et al. 2023</name>
    <dbReference type="NCBI Taxonomy" id="2930093"/>
    <lineage>
        <taxon>Bacteria</taxon>
        <taxon>Pseudomonadati</taxon>
        <taxon>Pseudomonadota</taxon>
        <taxon>Alphaproteobacteria</taxon>
        <taxon>Sphingomonadales</taxon>
        <taxon>Sphingomonadaceae</taxon>
        <taxon>Novosphingobium</taxon>
    </lineage>
</organism>
<reference evidence="3" key="1">
    <citation type="submission" date="2022-03" db="EMBL/GenBank/DDBJ databases">
        <title>Identification of a novel bacterium isolated from mangrove sediments.</title>
        <authorList>
            <person name="Pan X."/>
        </authorList>
    </citation>
    <scope>NUCLEOTIDE SEQUENCE</scope>
    <source>
        <strain evidence="3">B2580</strain>
    </source>
</reference>
<evidence type="ECO:0000259" key="2">
    <source>
        <dbReference type="Pfam" id="PF01557"/>
    </source>
</evidence>
<dbReference type="SUPFAM" id="SSF56529">
    <property type="entry name" value="FAH"/>
    <property type="match status" value="1"/>
</dbReference>
<dbReference type="Proteomes" id="UP001162880">
    <property type="component" value="Unassembled WGS sequence"/>
</dbReference>
<dbReference type="Gene3D" id="3.90.850.10">
    <property type="entry name" value="Fumarylacetoacetase-like, C-terminal domain"/>
    <property type="match status" value="1"/>
</dbReference>
<gene>
    <name evidence="3" type="ORF">MTR64_19330</name>
</gene>
<evidence type="ECO:0000313" key="4">
    <source>
        <dbReference type="Proteomes" id="UP001162880"/>
    </source>
</evidence>
<evidence type="ECO:0000313" key="3">
    <source>
        <dbReference type="EMBL" id="MCJ2180729.1"/>
    </source>
</evidence>
<dbReference type="InterPro" id="IPR011234">
    <property type="entry name" value="Fumarylacetoacetase-like_C"/>
</dbReference>
<keyword evidence="3" id="KW-0378">Hydrolase</keyword>
<dbReference type="Pfam" id="PF01557">
    <property type="entry name" value="FAA_hydrolase"/>
    <property type="match status" value="1"/>
</dbReference>
<keyword evidence="1" id="KW-0479">Metal-binding</keyword>
<protein>
    <submittedName>
        <fullName evidence="3">Fumarylacetoacetate hydrolase family protein</fullName>
    </submittedName>
</protein>
<name>A0ABT0B744_9SPHN</name>
<evidence type="ECO:0000256" key="1">
    <source>
        <dbReference type="ARBA" id="ARBA00022723"/>
    </source>
</evidence>
<dbReference type="PANTHER" id="PTHR11820:SF112">
    <property type="entry name" value="FUMARYLACETOACETATE HYDROLASE FAMILY PROTEIN (AFU_ORTHOLOGUE AFUA_1G02370)-RELATED"/>
    <property type="match status" value="1"/>
</dbReference>
<feature type="domain" description="Fumarylacetoacetase-like C-terminal" evidence="2">
    <location>
        <begin position="69"/>
        <end position="273"/>
    </location>
</feature>
<dbReference type="EMBL" id="JALHLE010000042">
    <property type="protein sequence ID" value="MCJ2180729.1"/>
    <property type="molecule type" value="Genomic_DNA"/>
</dbReference>
<dbReference type="PANTHER" id="PTHR11820">
    <property type="entry name" value="ACYLPYRUVASE"/>
    <property type="match status" value="1"/>
</dbReference>
<dbReference type="GO" id="GO:0016787">
    <property type="term" value="F:hydrolase activity"/>
    <property type="evidence" value="ECO:0007669"/>
    <property type="project" value="UniProtKB-KW"/>
</dbReference>
<dbReference type="InterPro" id="IPR036663">
    <property type="entry name" value="Fumarylacetoacetase_C_sf"/>
</dbReference>
<accession>A0ABT0B744</accession>